<dbReference type="EMBL" id="CP074694">
    <property type="protein sequence ID" value="QVL32106.1"/>
    <property type="molecule type" value="Genomic_DNA"/>
</dbReference>
<dbReference type="KEGG" id="tsph:KIH39_25265"/>
<evidence type="ECO:0000256" key="1">
    <source>
        <dbReference type="SAM" id="Coils"/>
    </source>
</evidence>
<dbReference type="AlphaFoldDB" id="A0A8E6B6K6"/>
<evidence type="ECO:0000313" key="3">
    <source>
        <dbReference type="EMBL" id="QVL32106.1"/>
    </source>
</evidence>
<gene>
    <name evidence="3" type="ORF">KIH39_25265</name>
</gene>
<feature type="domain" description="DUF4209" evidence="2">
    <location>
        <begin position="487"/>
        <end position="575"/>
    </location>
</feature>
<accession>A0A8E6B6K6</accession>
<sequence length="590" mass="68671">MKAHIDEIIHKFETFKKNFTEDELAEELIKLIPNLNPTQSDFELEAEIFAFRVRPITGKQLSRYGSEHYYTPFSEYENSQFPSIIDLNEKWISYWIKRSEDVTHPIFKYRYSDIAWDMMPRLKMKDNRVTKTTIRAAIDIAKSDLDVYLHTTYARFERSIQLAILTKEDDLLQELCSTIIEFYKSKDTEKTYYVWKNPYDLLLESSCKSKISIDSIIEIINNLENNLAKYRNLFQEYSSEPEGVKFAATRLAEFYNKAATSSDVTRVLKVYADAYIEKIKNHDIKGIITTAWMQEIHKTLQQYNLNDLAAEAIKMYSECAKKMSMELHPLTSSIHIPNGEIECIIKNFIEAPGDVFTNLAIQGLPNFEQDRKDIKGLVAQFPLQNLVTKKLIARDGREQGSIGSAENDEGGALKSYWSITQPVKYFLYRQIIEACISRNLINKENFSEYIHSNHLFSENKKLLTERAIKSYLENDWISALHLFLPQLESAIRLLIKFSDGYIIKKSRSGAFHLRILDDLLRDPILLNIFKSEDEIFYMRYILTDQLGLNVRNRLFHGDILPNEINPYLTDCVFHIGLLLASLHAKEKTIV</sequence>
<dbReference type="InterPro" id="IPR025209">
    <property type="entry name" value="DUF4209"/>
</dbReference>
<feature type="coiled-coil region" evidence="1">
    <location>
        <begin position="213"/>
        <end position="240"/>
    </location>
</feature>
<name>A0A8E6B6K6_9BACT</name>
<reference evidence="3" key="1">
    <citation type="submission" date="2021-05" db="EMBL/GenBank/DDBJ databases">
        <title>Complete genome sequence of the cellulolytic planctomycete Telmatocola sphagniphila SP2T and characterization of the first cellulase from planctomycetes.</title>
        <authorList>
            <person name="Rakitin A.L."/>
            <person name="Beletsky A.V."/>
            <person name="Naumoff D.G."/>
            <person name="Kulichevskaya I.S."/>
            <person name="Mardanov A.V."/>
            <person name="Ravin N.V."/>
            <person name="Dedysh S.N."/>
        </authorList>
    </citation>
    <scope>NUCLEOTIDE SEQUENCE</scope>
    <source>
        <strain evidence="3">SP2T</strain>
    </source>
</reference>
<dbReference type="Pfam" id="PF13910">
    <property type="entry name" value="DUF4209"/>
    <property type="match status" value="1"/>
</dbReference>
<dbReference type="RefSeq" id="WP_213496746.1">
    <property type="nucleotide sequence ID" value="NZ_CP074694.1"/>
</dbReference>
<dbReference type="Proteomes" id="UP000676194">
    <property type="component" value="Chromosome"/>
</dbReference>
<protein>
    <submittedName>
        <fullName evidence="3">DUF4209 domain-containing protein</fullName>
    </submittedName>
</protein>
<keyword evidence="1" id="KW-0175">Coiled coil</keyword>
<keyword evidence="4" id="KW-1185">Reference proteome</keyword>
<organism evidence="3 4">
    <name type="scientific">Telmatocola sphagniphila</name>
    <dbReference type="NCBI Taxonomy" id="1123043"/>
    <lineage>
        <taxon>Bacteria</taxon>
        <taxon>Pseudomonadati</taxon>
        <taxon>Planctomycetota</taxon>
        <taxon>Planctomycetia</taxon>
        <taxon>Gemmatales</taxon>
        <taxon>Gemmataceae</taxon>
    </lineage>
</organism>
<evidence type="ECO:0000259" key="2">
    <source>
        <dbReference type="Pfam" id="PF13910"/>
    </source>
</evidence>
<evidence type="ECO:0000313" key="4">
    <source>
        <dbReference type="Proteomes" id="UP000676194"/>
    </source>
</evidence>
<proteinExistence type="predicted"/>